<dbReference type="AlphaFoldDB" id="A0AAE3JR30"/>
<name>A0AAE3JR30_9FLAO</name>
<proteinExistence type="predicted"/>
<keyword evidence="3" id="KW-0472">Membrane</keyword>
<evidence type="ECO:0000256" key="2">
    <source>
        <dbReference type="SAM" id="MobiDB-lite"/>
    </source>
</evidence>
<evidence type="ECO:0000313" key="4">
    <source>
        <dbReference type="EMBL" id="MCG2459212.1"/>
    </source>
</evidence>
<evidence type="ECO:0000313" key="5">
    <source>
        <dbReference type="Proteomes" id="UP001200642"/>
    </source>
</evidence>
<comment type="caution">
    <text evidence="4">The sequence shown here is derived from an EMBL/GenBank/DDBJ whole genome shotgun (WGS) entry which is preliminary data.</text>
</comment>
<organism evidence="4 5">
    <name type="scientific">Cerina litoralis</name>
    <dbReference type="NCBI Taxonomy" id="2874477"/>
    <lineage>
        <taxon>Bacteria</taxon>
        <taxon>Pseudomonadati</taxon>
        <taxon>Bacteroidota</taxon>
        <taxon>Flavobacteriia</taxon>
        <taxon>Flavobacteriales</taxon>
        <taxon>Flavobacteriaceae</taxon>
        <taxon>Cerina</taxon>
    </lineage>
</organism>
<reference evidence="4" key="1">
    <citation type="submission" date="2023-02" db="EMBL/GenBank/DDBJ databases">
        <title>Genome of Flavobacteriaceae gen. nov. sp. strain F89.</title>
        <authorList>
            <person name="Wang Y."/>
        </authorList>
    </citation>
    <scope>NUCLEOTIDE SEQUENCE</scope>
    <source>
        <strain evidence="4">F89</strain>
    </source>
</reference>
<dbReference type="RefSeq" id="WP_317900362.1">
    <property type="nucleotide sequence ID" value="NZ_JAIRBC010000001.1"/>
</dbReference>
<evidence type="ECO:0000256" key="1">
    <source>
        <dbReference type="SAM" id="Coils"/>
    </source>
</evidence>
<feature type="region of interest" description="Disordered" evidence="2">
    <location>
        <begin position="698"/>
        <end position="774"/>
    </location>
</feature>
<sequence length="1122" mass="128301">MNDYQHILEKLNGFTRKYYTKLLIKGSLLFLALGMLFFLIILAVEYFLWLNSGWRLSLLLIFVGVELFLFYRYIVVSVFYLFRVRRGIDNKQASLIIGKHFPEVNDKLLNLLDLAVDKSRSELLLASIDQRSRNLTVVPFNQAIDFKESLGYVKYLGIPIVIVVAIGLSGNLDSFFGSYKRVVHYNLAYEPPAPFSFRLLTPDLEVLETEEYVVKVVTEGKIRPEEMHIVIDGKEYLLQENNGIFSYVFSPPLVSSGFYFVSNGIKSTEYRLKVLKAPAIQDFRLILHYPDYLHKPSDVLKGTGNATFPEGTLAQWQVIGKNTEEVKWVAKDTVINFKMGSSGFELSKRIYSDVAYQVTTSNLHVRDYEKLDYRFTVIKDAYPSIKVAEVRDSLNPNTVYYSGDATDDYGVVSVRLVCFPVDNVKETTYIPIGTYKTNLVRFYYTFPSGLLLDPDKKYNYFFEVTDNDGIRKGKVAKSEMYGYKRLGDNEVQAKHLVYQESIIQKMDKSLDNFKKQNVALRDINLEQRQKGSLSYGDQSEIRSFLDKQRKQEDMMHKFSKQLKENLERDGKDDEMDRLLRERLERQEREAKKNAELLKELEEIAEKLKKDELTEKLEKLAKSQQSNERSLEQILELTKRYYVTEKSAQMARELGSLSKEQDSASSINEIEDSKEVQKKLNEKFNSAAKELDALRKDNGNLRKPLDLGIRPSDDNAVKKDQDDALKGLEERGGNRDSDLGQKLKKNDDVSKKQKGAAQKIQQMSEDLGKASAGGGGSTMVEDAKMLRQILDNILRFSFEQEALYHTIQNFDESLDVNSRIVRKEQELKELFGFVDDSLFSLSLRRPELSDFVNEKIGDVYYNMDKALNSMSENDMYRGAAYQKYVLDASNELTDFLANILDNMEQSLSNSGSGSGRGFQLPDIIRGQGTLKDKLGQSGMSGTEKLGNGGSFGKGDGKKGEGQGGDENGESKGDSGAGKNGGDTEERSRELYNIYKEQDRLRQELEDQLQNMVNDKDRRLGERISKLMQDFQDDLLENGITRQNLDKMNNIEFQLLKLKGAALKQGQKSERESNYSSDTFKNPITTKPSLLENYHNDLEILNREALPLRQNYQILVKDYFKADD</sequence>
<dbReference type="Proteomes" id="UP001200642">
    <property type="component" value="Unassembled WGS sequence"/>
</dbReference>
<feature type="transmembrane region" description="Helical" evidence="3">
    <location>
        <begin position="26"/>
        <end position="50"/>
    </location>
</feature>
<protein>
    <recommendedName>
        <fullName evidence="6">DUF4175 family protein</fullName>
    </recommendedName>
</protein>
<keyword evidence="5" id="KW-1185">Reference proteome</keyword>
<feature type="transmembrane region" description="Helical" evidence="3">
    <location>
        <begin position="56"/>
        <end position="82"/>
    </location>
</feature>
<evidence type="ECO:0008006" key="6">
    <source>
        <dbReference type="Google" id="ProtNLM"/>
    </source>
</evidence>
<feature type="region of interest" description="Disordered" evidence="2">
    <location>
        <begin position="929"/>
        <end position="985"/>
    </location>
</feature>
<accession>A0AAE3JR30</accession>
<keyword evidence="3" id="KW-1133">Transmembrane helix</keyword>
<gene>
    <name evidence="4" type="ORF">K8352_00460</name>
</gene>
<keyword evidence="3" id="KW-0812">Transmembrane</keyword>
<evidence type="ECO:0000256" key="3">
    <source>
        <dbReference type="SAM" id="Phobius"/>
    </source>
</evidence>
<keyword evidence="1" id="KW-0175">Coiled coil</keyword>
<feature type="transmembrane region" description="Helical" evidence="3">
    <location>
        <begin position="152"/>
        <end position="172"/>
    </location>
</feature>
<dbReference type="EMBL" id="JAIRBC010000001">
    <property type="protein sequence ID" value="MCG2459212.1"/>
    <property type="molecule type" value="Genomic_DNA"/>
</dbReference>
<feature type="coiled-coil region" evidence="1">
    <location>
        <begin position="580"/>
        <end position="629"/>
    </location>
</feature>
<feature type="coiled-coil region" evidence="1">
    <location>
        <begin position="993"/>
        <end position="1020"/>
    </location>
</feature>
<feature type="region of interest" description="Disordered" evidence="2">
    <location>
        <begin position="653"/>
        <end position="673"/>
    </location>
</feature>
<feature type="compositionally biased region" description="Basic and acidic residues" evidence="2">
    <location>
        <begin position="698"/>
        <end position="750"/>
    </location>
</feature>